<sequence>MGIKNLKKDFGANSKSEPSYPTNDCSIASSFSQQSVLILEDPRFNIYQSVGKKETTTTTLSQIDFGINGSAVEFISRCFSNDISLSDRFIKLSVLLR</sequence>
<evidence type="ECO:0000313" key="2">
    <source>
        <dbReference type="EMBL" id="VDN90087.1"/>
    </source>
</evidence>
<feature type="region of interest" description="Disordered" evidence="1">
    <location>
        <begin position="1"/>
        <end position="22"/>
    </location>
</feature>
<evidence type="ECO:0000313" key="4">
    <source>
        <dbReference type="WBParaSite" id="BPAG_0000893901-mRNA-1"/>
    </source>
</evidence>
<proteinExistence type="predicted"/>
<reference evidence="4" key="1">
    <citation type="submission" date="2017-02" db="UniProtKB">
        <authorList>
            <consortium name="WormBaseParasite"/>
        </authorList>
    </citation>
    <scope>IDENTIFICATION</scope>
</reference>
<reference evidence="2 3" key="2">
    <citation type="submission" date="2018-11" db="EMBL/GenBank/DDBJ databases">
        <authorList>
            <consortium name="Pathogen Informatics"/>
        </authorList>
    </citation>
    <scope>NUCLEOTIDE SEQUENCE [LARGE SCALE GENOMIC DNA]</scope>
</reference>
<accession>A0A0N4TKQ8</accession>
<keyword evidence="3" id="KW-1185">Reference proteome</keyword>
<protein>
    <submittedName>
        <fullName evidence="2 4">Uncharacterized protein</fullName>
    </submittedName>
</protein>
<gene>
    <name evidence="2" type="ORF">BPAG_LOCUS8901</name>
</gene>
<feature type="compositionally biased region" description="Polar residues" evidence="1">
    <location>
        <begin position="13"/>
        <end position="22"/>
    </location>
</feature>
<evidence type="ECO:0000256" key="1">
    <source>
        <dbReference type="SAM" id="MobiDB-lite"/>
    </source>
</evidence>
<feature type="compositionally biased region" description="Basic and acidic residues" evidence="1">
    <location>
        <begin position="1"/>
        <end position="10"/>
    </location>
</feature>
<evidence type="ECO:0000313" key="3">
    <source>
        <dbReference type="Proteomes" id="UP000278627"/>
    </source>
</evidence>
<name>A0A0N4TKQ8_BRUPA</name>
<organism evidence="4">
    <name type="scientific">Brugia pahangi</name>
    <name type="common">Filarial nematode worm</name>
    <dbReference type="NCBI Taxonomy" id="6280"/>
    <lineage>
        <taxon>Eukaryota</taxon>
        <taxon>Metazoa</taxon>
        <taxon>Ecdysozoa</taxon>
        <taxon>Nematoda</taxon>
        <taxon>Chromadorea</taxon>
        <taxon>Rhabditida</taxon>
        <taxon>Spirurina</taxon>
        <taxon>Spiruromorpha</taxon>
        <taxon>Filarioidea</taxon>
        <taxon>Onchocercidae</taxon>
        <taxon>Brugia</taxon>
    </lineage>
</organism>
<dbReference type="WBParaSite" id="BPAG_0000893901-mRNA-1">
    <property type="protein sequence ID" value="BPAG_0000893901-mRNA-1"/>
    <property type="gene ID" value="BPAG_0000893901"/>
</dbReference>
<dbReference type="EMBL" id="UZAD01013143">
    <property type="protein sequence ID" value="VDN90087.1"/>
    <property type="molecule type" value="Genomic_DNA"/>
</dbReference>
<dbReference type="AlphaFoldDB" id="A0A0N4TKQ8"/>
<dbReference type="Proteomes" id="UP000278627">
    <property type="component" value="Unassembled WGS sequence"/>
</dbReference>